<organism evidence="3 4">
    <name type="scientific">Sphingomonas immobilis</name>
    <dbReference type="NCBI Taxonomy" id="3063997"/>
    <lineage>
        <taxon>Bacteria</taxon>
        <taxon>Pseudomonadati</taxon>
        <taxon>Pseudomonadota</taxon>
        <taxon>Alphaproteobacteria</taxon>
        <taxon>Sphingomonadales</taxon>
        <taxon>Sphingomonadaceae</taxon>
        <taxon>Sphingomonas</taxon>
    </lineage>
</organism>
<reference evidence="3" key="1">
    <citation type="submission" date="2023-07" db="EMBL/GenBank/DDBJ databases">
        <authorList>
            <person name="Kim M.K."/>
        </authorList>
    </citation>
    <scope>NUCLEOTIDE SEQUENCE</scope>
    <source>
        <strain evidence="3">CA1-15</strain>
    </source>
</reference>
<feature type="transmembrane region" description="Helical" evidence="2">
    <location>
        <begin position="64"/>
        <end position="85"/>
    </location>
</feature>
<evidence type="ECO:0000313" key="3">
    <source>
        <dbReference type="EMBL" id="MDO7844166.1"/>
    </source>
</evidence>
<keyword evidence="2" id="KW-0472">Membrane</keyword>
<comment type="caution">
    <text evidence="3">The sequence shown here is derived from an EMBL/GenBank/DDBJ whole genome shotgun (WGS) entry which is preliminary data.</text>
</comment>
<feature type="transmembrane region" description="Helical" evidence="2">
    <location>
        <begin position="97"/>
        <end position="114"/>
    </location>
</feature>
<dbReference type="EMBL" id="JAUQSZ010000014">
    <property type="protein sequence ID" value="MDO7844166.1"/>
    <property type="molecule type" value="Genomic_DNA"/>
</dbReference>
<keyword evidence="4" id="KW-1185">Reference proteome</keyword>
<name>A0ABT9A2U5_9SPHN</name>
<feature type="region of interest" description="Disordered" evidence="1">
    <location>
        <begin position="116"/>
        <end position="139"/>
    </location>
</feature>
<evidence type="ECO:0000256" key="2">
    <source>
        <dbReference type="SAM" id="Phobius"/>
    </source>
</evidence>
<evidence type="ECO:0000313" key="4">
    <source>
        <dbReference type="Proteomes" id="UP001176468"/>
    </source>
</evidence>
<accession>A0ABT9A2U5</accession>
<keyword evidence="2" id="KW-1133">Transmembrane helix</keyword>
<gene>
    <name evidence="3" type="ORF">Q5H94_17700</name>
</gene>
<sequence length="139" mass="15562">MLFPVARTSEFLRLTCKNIRLRRGAHSFTLLPSGHEDGWLRASIDGRGCRMKRFMSGDPATQAVFTWSRALWTLLFAGLAFALYCLSKYRLLSEEQIMLLIFLAVPIAAFFVSGKGQDMSDASDKTDRGINSSSTTKMN</sequence>
<protein>
    <submittedName>
        <fullName evidence="3">Uncharacterized protein</fullName>
    </submittedName>
</protein>
<feature type="compositionally biased region" description="Polar residues" evidence="1">
    <location>
        <begin position="129"/>
        <end position="139"/>
    </location>
</feature>
<dbReference type="Proteomes" id="UP001176468">
    <property type="component" value="Unassembled WGS sequence"/>
</dbReference>
<keyword evidence="2" id="KW-0812">Transmembrane</keyword>
<proteinExistence type="predicted"/>
<evidence type="ECO:0000256" key="1">
    <source>
        <dbReference type="SAM" id="MobiDB-lite"/>
    </source>
</evidence>